<comment type="caution">
    <text evidence="2">The sequence shown here is derived from an EMBL/GenBank/DDBJ whole genome shotgun (WGS) entry which is preliminary data.</text>
</comment>
<dbReference type="AlphaFoldDB" id="A0A314UGQ7"/>
<dbReference type="EMBL" id="PJQY01003609">
    <property type="protein sequence ID" value="PQM35916.1"/>
    <property type="molecule type" value="Genomic_DNA"/>
</dbReference>
<protein>
    <submittedName>
        <fullName evidence="2">Uncharacterized protein</fullName>
    </submittedName>
</protein>
<keyword evidence="3" id="KW-1185">Reference proteome</keyword>
<keyword evidence="1" id="KW-1133">Transmembrane helix</keyword>
<evidence type="ECO:0000313" key="2">
    <source>
        <dbReference type="EMBL" id="PQM35916.1"/>
    </source>
</evidence>
<organism evidence="2 3">
    <name type="scientific">Prunus yedoensis var. nudiflora</name>
    <dbReference type="NCBI Taxonomy" id="2094558"/>
    <lineage>
        <taxon>Eukaryota</taxon>
        <taxon>Viridiplantae</taxon>
        <taxon>Streptophyta</taxon>
        <taxon>Embryophyta</taxon>
        <taxon>Tracheophyta</taxon>
        <taxon>Spermatophyta</taxon>
        <taxon>Magnoliopsida</taxon>
        <taxon>eudicotyledons</taxon>
        <taxon>Gunneridae</taxon>
        <taxon>Pentapetalae</taxon>
        <taxon>rosids</taxon>
        <taxon>fabids</taxon>
        <taxon>Rosales</taxon>
        <taxon>Rosaceae</taxon>
        <taxon>Amygdaloideae</taxon>
        <taxon>Amygdaleae</taxon>
        <taxon>Prunus</taxon>
    </lineage>
</organism>
<evidence type="ECO:0000256" key="1">
    <source>
        <dbReference type="SAM" id="Phobius"/>
    </source>
</evidence>
<keyword evidence="1" id="KW-0472">Membrane</keyword>
<gene>
    <name evidence="2" type="ORF">Pyn_04530</name>
</gene>
<name>A0A314UGQ7_PRUYE</name>
<evidence type="ECO:0000313" key="3">
    <source>
        <dbReference type="Proteomes" id="UP000250321"/>
    </source>
</evidence>
<sequence length="86" mass="9395">MVVVTMLADGLATQVVRVIAFVVHRMIGMLPFLSITHIMCPYGLINLSKAIGMRKNSSMGLNVDEELPLLHGHGRTISDHIGLPFV</sequence>
<keyword evidence="1" id="KW-0812">Transmembrane</keyword>
<dbReference type="Proteomes" id="UP000250321">
    <property type="component" value="Unassembled WGS sequence"/>
</dbReference>
<accession>A0A314UGQ7</accession>
<feature type="transmembrane region" description="Helical" evidence="1">
    <location>
        <begin position="26"/>
        <end position="45"/>
    </location>
</feature>
<reference evidence="2 3" key="1">
    <citation type="submission" date="2018-02" db="EMBL/GenBank/DDBJ databases">
        <title>Draft genome of wild Prunus yedoensis var. nudiflora.</title>
        <authorList>
            <person name="Baek S."/>
            <person name="Kim J.-H."/>
            <person name="Choi K."/>
            <person name="Kim G.-B."/>
            <person name="Cho A."/>
            <person name="Jang H."/>
            <person name="Shin C.-H."/>
            <person name="Yu H.-J."/>
            <person name="Mun J.-H."/>
        </authorList>
    </citation>
    <scope>NUCLEOTIDE SEQUENCE [LARGE SCALE GENOMIC DNA]</scope>
    <source>
        <strain evidence="3">cv. Jeju island</strain>
        <tissue evidence="2">Leaf</tissue>
    </source>
</reference>
<proteinExistence type="predicted"/>